<dbReference type="PRINTS" id="PR00035">
    <property type="entry name" value="HTHGNTR"/>
</dbReference>
<evidence type="ECO:0000313" key="6">
    <source>
        <dbReference type="Proteomes" id="UP000077875"/>
    </source>
</evidence>
<dbReference type="GO" id="GO:0003677">
    <property type="term" value="F:DNA binding"/>
    <property type="evidence" value="ECO:0007669"/>
    <property type="project" value="UniProtKB-KW"/>
</dbReference>
<dbReference type="SMART" id="SM00895">
    <property type="entry name" value="FCD"/>
    <property type="match status" value="1"/>
</dbReference>
<dbReference type="STRING" id="376489.A5892_03120"/>
<proteinExistence type="predicted"/>
<keyword evidence="6" id="KW-1185">Reference proteome</keyword>
<keyword evidence="3" id="KW-0804">Transcription</keyword>
<dbReference type="KEGG" id="haa:A5892_03120"/>
<protein>
    <recommendedName>
        <fullName evidence="4">HTH gntR-type domain-containing protein</fullName>
    </recommendedName>
</protein>
<reference evidence="5 6" key="1">
    <citation type="submission" date="2016-04" db="EMBL/GenBank/DDBJ databases">
        <title>Complete Genome Sequence of Halotalea alkalilenta IHB B 13600.</title>
        <authorList>
            <person name="Swarnkar M.K."/>
            <person name="Sharma A."/>
            <person name="Kaushal K."/>
            <person name="Soni R."/>
            <person name="Rana S."/>
            <person name="Singh A.K."/>
            <person name="Gulati A."/>
        </authorList>
    </citation>
    <scope>NUCLEOTIDE SEQUENCE [LARGE SCALE GENOMIC DNA]</scope>
    <source>
        <strain evidence="5 6">IHB B 13600</strain>
    </source>
</reference>
<dbReference type="CDD" id="cd07377">
    <property type="entry name" value="WHTH_GntR"/>
    <property type="match status" value="1"/>
</dbReference>
<evidence type="ECO:0000259" key="4">
    <source>
        <dbReference type="PROSITE" id="PS50949"/>
    </source>
</evidence>
<dbReference type="GO" id="GO:0003700">
    <property type="term" value="F:DNA-binding transcription factor activity"/>
    <property type="evidence" value="ECO:0007669"/>
    <property type="project" value="InterPro"/>
</dbReference>
<organism evidence="5 6">
    <name type="scientific">Halotalea alkalilenta</name>
    <dbReference type="NCBI Taxonomy" id="376489"/>
    <lineage>
        <taxon>Bacteria</taxon>
        <taxon>Pseudomonadati</taxon>
        <taxon>Pseudomonadota</taxon>
        <taxon>Gammaproteobacteria</taxon>
        <taxon>Oceanospirillales</taxon>
        <taxon>Halomonadaceae</taxon>
        <taxon>Halotalea</taxon>
    </lineage>
</organism>
<dbReference type="InterPro" id="IPR036390">
    <property type="entry name" value="WH_DNA-bd_sf"/>
</dbReference>
<gene>
    <name evidence="5" type="ORF">A5892_03120</name>
</gene>
<dbReference type="Pfam" id="PF07729">
    <property type="entry name" value="FCD"/>
    <property type="match status" value="1"/>
</dbReference>
<dbReference type="SUPFAM" id="SSF48008">
    <property type="entry name" value="GntR ligand-binding domain-like"/>
    <property type="match status" value="1"/>
</dbReference>
<name>A0A172YC50_9GAMM</name>
<evidence type="ECO:0000256" key="3">
    <source>
        <dbReference type="ARBA" id="ARBA00023163"/>
    </source>
</evidence>
<dbReference type="InterPro" id="IPR011711">
    <property type="entry name" value="GntR_C"/>
</dbReference>
<dbReference type="SMART" id="SM00345">
    <property type="entry name" value="HTH_GNTR"/>
    <property type="match status" value="1"/>
</dbReference>
<dbReference type="Gene3D" id="1.20.120.530">
    <property type="entry name" value="GntR ligand-binding domain-like"/>
    <property type="match status" value="1"/>
</dbReference>
<evidence type="ECO:0000256" key="1">
    <source>
        <dbReference type="ARBA" id="ARBA00023015"/>
    </source>
</evidence>
<dbReference type="InterPro" id="IPR036388">
    <property type="entry name" value="WH-like_DNA-bd_sf"/>
</dbReference>
<evidence type="ECO:0000313" key="5">
    <source>
        <dbReference type="EMBL" id="ANF56585.1"/>
    </source>
</evidence>
<keyword evidence="2" id="KW-0238">DNA-binding</keyword>
<dbReference type="PROSITE" id="PS50949">
    <property type="entry name" value="HTH_GNTR"/>
    <property type="match status" value="1"/>
</dbReference>
<dbReference type="InterPro" id="IPR008920">
    <property type="entry name" value="TF_FadR/GntR_C"/>
</dbReference>
<evidence type="ECO:0000256" key="2">
    <source>
        <dbReference type="ARBA" id="ARBA00023125"/>
    </source>
</evidence>
<feature type="domain" description="HTH gntR-type" evidence="4">
    <location>
        <begin position="15"/>
        <end position="83"/>
    </location>
</feature>
<dbReference type="PANTHER" id="PTHR43537:SF5">
    <property type="entry name" value="UXU OPERON TRANSCRIPTIONAL REGULATOR"/>
    <property type="match status" value="1"/>
</dbReference>
<accession>A0A172YC50</accession>
<dbReference type="PANTHER" id="PTHR43537">
    <property type="entry name" value="TRANSCRIPTIONAL REGULATOR, GNTR FAMILY"/>
    <property type="match status" value="1"/>
</dbReference>
<dbReference type="Proteomes" id="UP000077875">
    <property type="component" value="Chromosome"/>
</dbReference>
<dbReference type="Pfam" id="PF00392">
    <property type="entry name" value="GntR"/>
    <property type="match status" value="1"/>
</dbReference>
<dbReference type="RefSeq" id="WP_064121563.1">
    <property type="nucleotide sequence ID" value="NZ_CP015243.1"/>
</dbReference>
<dbReference type="AlphaFoldDB" id="A0A172YC50"/>
<dbReference type="SUPFAM" id="SSF46785">
    <property type="entry name" value="Winged helix' DNA-binding domain"/>
    <property type="match status" value="1"/>
</dbReference>
<sequence length="244" mass="27276">MAVSRRDEIAGRRRGSLSSHVADAIEEMIQSEEFDVGDKLPTESELGRMFDVSRTVIREAVSHLKSLGVVESRRGVGAFIRRRHAGGAFLSRGLSPSTADEILQLLEFRLPIEIEAAGLAAQRRTDADLAALAESLEKFASPLDDNLARREDFEFHRLIGAAARNPVFVAFYDSLGEALVPRSHVSELVIQARIKRYLEQVLGEHRQIFARIEAADAEGARAAMREHLRRSFELYRSRVEPENA</sequence>
<dbReference type="EMBL" id="CP015243">
    <property type="protein sequence ID" value="ANF56585.1"/>
    <property type="molecule type" value="Genomic_DNA"/>
</dbReference>
<dbReference type="Gene3D" id="1.10.10.10">
    <property type="entry name" value="Winged helix-like DNA-binding domain superfamily/Winged helix DNA-binding domain"/>
    <property type="match status" value="1"/>
</dbReference>
<dbReference type="InterPro" id="IPR000524">
    <property type="entry name" value="Tscrpt_reg_HTH_GntR"/>
</dbReference>
<keyword evidence="1" id="KW-0805">Transcription regulation</keyword>